<sequence length="116" mass="12798">MGRPGLIAPIAKATLPPKTQVWDLWKVEGSRKAKKNWPSENKILQNGDRGGQGSDEERGSQFLKIQESKHSPSLPLSRCSNIATVNIESVSKPSLNLQSYDLSKLLQLEGKFLSVL</sequence>
<name>A0ABP0YNF0_9ROSI</name>
<protein>
    <submittedName>
        <fullName evidence="2">Uncharacterized protein</fullName>
    </submittedName>
</protein>
<accession>A0ABP0YNF0</accession>
<keyword evidence="3" id="KW-1185">Reference proteome</keyword>
<organism evidence="2 3">
    <name type="scientific">Citrullus colocynthis</name>
    <name type="common">colocynth</name>
    <dbReference type="NCBI Taxonomy" id="252529"/>
    <lineage>
        <taxon>Eukaryota</taxon>
        <taxon>Viridiplantae</taxon>
        <taxon>Streptophyta</taxon>
        <taxon>Embryophyta</taxon>
        <taxon>Tracheophyta</taxon>
        <taxon>Spermatophyta</taxon>
        <taxon>Magnoliopsida</taxon>
        <taxon>eudicotyledons</taxon>
        <taxon>Gunneridae</taxon>
        <taxon>Pentapetalae</taxon>
        <taxon>rosids</taxon>
        <taxon>fabids</taxon>
        <taxon>Cucurbitales</taxon>
        <taxon>Cucurbitaceae</taxon>
        <taxon>Benincaseae</taxon>
        <taxon>Citrullus</taxon>
    </lineage>
</organism>
<feature type="region of interest" description="Disordered" evidence="1">
    <location>
        <begin position="33"/>
        <end position="74"/>
    </location>
</feature>
<evidence type="ECO:0000313" key="2">
    <source>
        <dbReference type="EMBL" id="CAK9322035.1"/>
    </source>
</evidence>
<dbReference type="Proteomes" id="UP001642487">
    <property type="component" value="Chromosome 5"/>
</dbReference>
<dbReference type="EMBL" id="OZ021739">
    <property type="protein sequence ID" value="CAK9322035.1"/>
    <property type="molecule type" value="Genomic_DNA"/>
</dbReference>
<evidence type="ECO:0000313" key="3">
    <source>
        <dbReference type="Proteomes" id="UP001642487"/>
    </source>
</evidence>
<evidence type="ECO:0000256" key="1">
    <source>
        <dbReference type="SAM" id="MobiDB-lite"/>
    </source>
</evidence>
<gene>
    <name evidence="2" type="ORF">CITCOLO1_LOCUS14144</name>
</gene>
<proteinExistence type="predicted"/>
<reference evidence="2 3" key="1">
    <citation type="submission" date="2024-03" db="EMBL/GenBank/DDBJ databases">
        <authorList>
            <person name="Gkanogiannis A."/>
            <person name="Becerra Lopez-Lavalle L."/>
        </authorList>
    </citation>
    <scope>NUCLEOTIDE SEQUENCE [LARGE SCALE GENOMIC DNA]</scope>
</reference>